<protein>
    <submittedName>
        <fullName evidence="1">Uncharacterized protein</fullName>
    </submittedName>
</protein>
<name>A0A9Q3IRU4_9BASI</name>
<gene>
    <name evidence="1" type="ORF">O181_088633</name>
</gene>
<dbReference type="Proteomes" id="UP000765509">
    <property type="component" value="Unassembled WGS sequence"/>
</dbReference>
<sequence>MFNGINYVQRTNEEVFNVEAINTHEEVHISPTNQQTNFSFQSTPLIMSTETAHELQLVKYVEQSQGISMNAIEEGENNSTISALEPIPLISKKIPKGIFLFHAKEFKAILNMHLVIARDQWKVEISSINIFYRKCKANLHEDDYGMFF</sequence>
<keyword evidence="2" id="KW-1185">Reference proteome</keyword>
<accession>A0A9Q3IRU4</accession>
<dbReference type="EMBL" id="AVOT02054181">
    <property type="protein sequence ID" value="MBW0548918.1"/>
    <property type="molecule type" value="Genomic_DNA"/>
</dbReference>
<comment type="caution">
    <text evidence="1">The sequence shown here is derived from an EMBL/GenBank/DDBJ whole genome shotgun (WGS) entry which is preliminary data.</text>
</comment>
<proteinExistence type="predicted"/>
<evidence type="ECO:0000313" key="1">
    <source>
        <dbReference type="EMBL" id="MBW0548918.1"/>
    </source>
</evidence>
<reference evidence="1" key="1">
    <citation type="submission" date="2021-03" db="EMBL/GenBank/DDBJ databases">
        <title>Draft genome sequence of rust myrtle Austropuccinia psidii MF-1, a brazilian biotype.</title>
        <authorList>
            <person name="Quecine M.C."/>
            <person name="Pachon D.M.R."/>
            <person name="Bonatelli M.L."/>
            <person name="Correr F.H."/>
            <person name="Franceschini L.M."/>
            <person name="Leite T.F."/>
            <person name="Margarido G.R.A."/>
            <person name="Almeida C.A."/>
            <person name="Ferrarezi J.A."/>
            <person name="Labate C.A."/>
        </authorList>
    </citation>
    <scope>NUCLEOTIDE SEQUENCE</scope>
    <source>
        <strain evidence="1">MF-1</strain>
    </source>
</reference>
<organism evidence="1 2">
    <name type="scientific">Austropuccinia psidii MF-1</name>
    <dbReference type="NCBI Taxonomy" id="1389203"/>
    <lineage>
        <taxon>Eukaryota</taxon>
        <taxon>Fungi</taxon>
        <taxon>Dikarya</taxon>
        <taxon>Basidiomycota</taxon>
        <taxon>Pucciniomycotina</taxon>
        <taxon>Pucciniomycetes</taxon>
        <taxon>Pucciniales</taxon>
        <taxon>Sphaerophragmiaceae</taxon>
        <taxon>Austropuccinia</taxon>
    </lineage>
</organism>
<dbReference type="AlphaFoldDB" id="A0A9Q3IRU4"/>
<evidence type="ECO:0000313" key="2">
    <source>
        <dbReference type="Proteomes" id="UP000765509"/>
    </source>
</evidence>